<dbReference type="SMART" id="SM00091">
    <property type="entry name" value="PAS"/>
    <property type="match status" value="1"/>
</dbReference>
<organism evidence="8 9">
    <name type="scientific">Ramlibacter terrae</name>
    <dbReference type="NCBI Taxonomy" id="2732511"/>
    <lineage>
        <taxon>Bacteria</taxon>
        <taxon>Pseudomonadati</taxon>
        <taxon>Pseudomonadota</taxon>
        <taxon>Betaproteobacteria</taxon>
        <taxon>Burkholderiales</taxon>
        <taxon>Comamonadaceae</taxon>
        <taxon>Ramlibacter</taxon>
    </lineage>
</organism>
<feature type="domain" description="PAS" evidence="6">
    <location>
        <begin position="71"/>
        <end position="132"/>
    </location>
</feature>
<dbReference type="CDD" id="cd00130">
    <property type="entry name" value="PAS"/>
    <property type="match status" value="1"/>
</dbReference>
<evidence type="ECO:0000259" key="6">
    <source>
        <dbReference type="PROSITE" id="PS50112"/>
    </source>
</evidence>
<dbReference type="EMBL" id="CP053418">
    <property type="protein sequence ID" value="QJW85321.1"/>
    <property type="molecule type" value="Genomic_DNA"/>
</dbReference>
<keyword evidence="3" id="KW-0597">Phosphoprotein</keyword>
<evidence type="ECO:0000313" key="9">
    <source>
        <dbReference type="Proteomes" id="UP000500826"/>
    </source>
</evidence>
<dbReference type="InterPro" id="IPR013767">
    <property type="entry name" value="PAS_fold"/>
</dbReference>
<evidence type="ECO:0000256" key="3">
    <source>
        <dbReference type="ARBA" id="ARBA00022553"/>
    </source>
</evidence>
<dbReference type="PANTHER" id="PTHR43304">
    <property type="entry name" value="PHYTOCHROME-LIKE PROTEIN CPH1"/>
    <property type="match status" value="1"/>
</dbReference>
<sequence length="173" mass="19347">MRLIEKGIAQVFAHGKPVRDEMAFTAADGTTGLYEHTFHPAPGPDGSVEFVAGCKREITASRRAEQALRESEAEFRTLATGMPQIVWASAPDGEVFYLNPRWIEHTGRPLVDSLGWGWVEAVHPDDRREVRQTRRWRCGPRRISRWRRGWEPPMAATAGGCCAAFPSASTDGW</sequence>
<dbReference type="InterPro" id="IPR000700">
    <property type="entry name" value="PAS-assoc_C"/>
</dbReference>
<evidence type="ECO:0000256" key="2">
    <source>
        <dbReference type="ARBA" id="ARBA00012438"/>
    </source>
</evidence>
<dbReference type="Pfam" id="PF00989">
    <property type="entry name" value="PAS"/>
    <property type="match status" value="1"/>
</dbReference>
<dbReference type="EC" id="2.7.13.3" evidence="2"/>
<evidence type="ECO:0000313" key="8">
    <source>
        <dbReference type="EMBL" id="QJW85321.1"/>
    </source>
</evidence>
<dbReference type="PROSITE" id="PS50113">
    <property type="entry name" value="PAC"/>
    <property type="match status" value="1"/>
</dbReference>
<evidence type="ECO:0000256" key="5">
    <source>
        <dbReference type="ARBA" id="ARBA00022777"/>
    </source>
</evidence>
<dbReference type="InterPro" id="IPR000014">
    <property type="entry name" value="PAS"/>
</dbReference>
<proteinExistence type="predicted"/>
<comment type="catalytic activity">
    <reaction evidence="1">
        <text>ATP + protein L-histidine = ADP + protein N-phospho-L-histidine.</text>
        <dbReference type="EC" id="2.7.13.3"/>
    </reaction>
</comment>
<keyword evidence="4" id="KW-0808">Transferase</keyword>
<evidence type="ECO:0000259" key="7">
    <source>
        <dbReference type="PROSITE" id="PS50113"/>
    </source>
</evidence>
<name>A0ABX6P8M4_9BURK</name>
<reference evidence="8 9" key="2">
    <citation type="submission" date="2020-05" db="EMBL/GenBank/DDBJ databases">
        <authorList>
            <person name="Khan S.A."/>
            <person name="Jeon C.O."/>
            <person name="Chun B.H."/>
        </authorList>
    </citation>
    <scope>NUCLEOTIDE SEQUENCE [LARGE SCALE GENOMIC DNA]</scope>
    <source>
        <strain evidence="8 9">H242</strain>
    </source>
</reference>
<dbReference type="Proteomes" id="UP000500826">
    <property type="component" value="Chromosome"/>
</dbReference>
<dbReference type="InterPro" id="IPR035965">
    <property type="entry name" value="PAS-like_dom_sf"/>
</dbReference>
<protein>
    <recommendedName>
        <fullName evidence="2">histidine kinase</fullName>
        <ecNumber evidence="2">2.7.13.3</ecNumber>
    </recommendedName>
</protein>
<evidence type="ECO:0000256" key="4">
    <source>
        <dbReference type="ARBA" id="ARBA00022679"/>
    </source>
</evidence>
<dbReference type="PANTHER" id="PTHR43304:SF1">
    <property type="entry name" value="PAC DOMAIN-CONTAINING PROTEIN"/>
    <property type="match status" value="1"/>
</dbReference>
<reference evidence="8 9" key="1">
    <citation type="submission" date="2020-05" db="EMBL/GenBank/DDBJ databases">
        <title>Ramlibacter rhizophilus sp. nov., isolated from rhizosphere soil of national flower Mugunghwa from South Korea.</title>
        <authorList>
            <person name="Zheng-Fei Y."/>
            <person name="Huan T."/>
        </authorList>
    </citation>
    <scope>NUCLEOTIDE SEQUENCE [LARGE SCALE GENOMIC DNA]</scope>
    <source>
        <strain evidence="8 9">H242</strain>
    </source>
</reference>
<gene>
    <name evidence="8" type="ORF">HK414_23880</name>
</gene>
<accession>A0ABX6P8M4</accession>
<evidence type="ECO:0000256" key="1">
    <source>
        <dbReference type="ARBA" id="ARBA00000085"/>
    </source>
</evidence>
<dbReference type="SUPFAM" id="SSF55785">
    <property type="entry name" value="PYP-like sensor domain (PAS domain)"/>
    <property type="match status" value="2"/>
</dbReference>
<dbReference type="PROSITE" id="PS50112">
    <property type="entry name" value="PAS"/>
    <property type="match status" value="1"/>
</dbReference>
<keyword evidence="9" id="KW-1185">Reference proteome</keyword>
<keyword evidence="5" id="KW-0418">Kinase</keyword>
<feature type="domain" description="PAC" evidence="7">
    <location>
        <begin position="18"/>
        <end position="70"/>
    </location>
</feature>
<dbReference type="Gene3D" id="3.30.450.20">
    <property type="entry name" value="PAS domain"/>
    <property type="match status" value="2"/>
</dbReference>
<dbReference type="InterPro" id="IPR052162">
    <property type="entry name" value="Sensor_kinase/Photoreceptor"/>
</dbReference>